<reference evidence="2" key="1">
    <citation type="submission" date="2021-11" db="EMBL/GenBank/DDBJ databases">
        <authorList>
            <person name="Schell T."/>
        </authorList>
    </citation>
    <scope>NUCLEOTIDE SEQUENCE</scope>
    <source>
        <strain evidence="2">M5</strain>
    </source>
</reference>
<organism evidence="2 3">
    <name type="scientific">Daphnia galeata</name>
    <dbReference type="NCBI Taxonomy" id="27404"/>
    <lineage>
        <taxon>Eukaryota</taxon>
        <taxon>Metazoa</taxon>
        <taxon>Ecdysozoa</taxon>
        <taxon>Arthropoda</taxon>
        <taxon>Crustacea</taxon>
        <taxon>Branchiopoda</taxon>
        <taxon>Diplostraca</taxon>
        <taxon>Cladocera</taxon>
        <taxon>Anomopoda</taxon>
        <taxon>Daphniidae</taxon>
        <taxon>Daphnia</taxon>
    </lineage>
</organism>
<evidence type="ECO:0000313" key="2">
    <source>
        <dbReference type="EMBL" id="CAH0113665.1"/>
    </source>
</evidence>
<evidence type="ECO:0000256" key="1">
    <source>
        <dbReference type="SAM" id="MobiDB-lite"/>
    </source>
</evidence>
<dbReference type="EMBL" id="CAKKLH010000343">
    <property type="protein sequence ID" value="CAH0113665.1"/>
    <property type="molecule type" value="Genomic_DNA"/>
</dbReference>
<comment type="caution">
    <text evidence="2">The sequence shown here is derived from an EMBL/GenBank/DDBJ whole genome shotgun (WGS) entry which is preliminary data.</text>
</comment>
<sequence>MKYYRAVVIRIKMPDDKKDSKDDGKKSGSSSQTGQVGGFRDIPVDFNAGNDGNSKKNKNKNKGGSGGKKQRECRLSTFGLPMKKTSTAMQLFKQPSITSVSGPTEVLRKTLASGKQLLMVSKQLSSSIKNWIATTKEIAKQLQRTYQIVNATDEAINLVHEEFLHYNGIDPEEVTLEAAEELIEEKEEPMKIVSKTKYSFVADLVRDKRKTKSKWETFLHGSIIPFYTEKQSCVTFCFNTIEMADPYPQVCFVDARPHNSAEMGYDNREGDYRVPWFEKDIVQKYWLHGCKRDENCVVSGNAIKLIRKALKTIELKT</sequence>
<feature type="compositionally biased region" description="Basic and acidic residues" evidence="1">
    <location>
        <begin position="12"/>
        <end position="26"/>
    </location>
</feature>
<feature type="region of interest" description="Disordered" evidence="1">
    <location>
        <begin position="12"/>
        <end position="74"/>
    </location>
</feature>
<gene>
    <name evidence="2" type="ORF">DGAL_LOCUS17565</name>
</gene>
<keyword evidence="3" id="KW-1185">Reference proteome</keyword>
<evidence type="ECO:0000313" key="3">
    <source>
        <dbReference type="Proteomes" id="UP000789390"/>
    </source>
</evidence>
<dbReference type="AlphaFoldDB" id="A0A8J2S5R6"/>
<dbReference type="Proteomes" id="UP000789390">
    <property type="component" value="Unassembled WGS sequence"/>
</dbReference>
<protein>
    <submittedName>
        <fullName evidence="2">Uncharacterized protein</fullName>
    </submittedName>
</protein>
<accession>A0A8J2S5R6</accession>
<name>A0A8J2S5R6_9CRUS</name>
<proteinExistence type="predicted"/>